<evidence type="ECO:0000313" key="1">
    <source>
        <dbReference type="EMBL" id="GGK74512.1"/>
    </source>
</evidence>
<dbReference type="OrthoDB" id="328054at2157"/>
<name>A0A830F266_9EURY</name>
<reference evidence="1" key="2">
    <citation type="submission" date="2020-09" db="EMBL/GenBank/DDBJ databases">
        <authorList>
            <person name="Sun Q."/>
            <person name="Ohkuma M."/>
        </authorList>
    </citation>
    <scope>NUCLEOTIDE SEQUENCE</scope>
    <source>
        <strain evidence="1">JCM 19018</strain>
    </source>
</reference>
<dbReference type="AlphaFoldDB" id="A0A830F266"/>
<reference evidence="1" key="1">
    <citation type="journal article" date="2014" name="Int. J. Syst. Evol. Microbiol.">
        <title>Complete genome sequence of Corynebacterium casei LMG S-19264T (=DSM 44701T), isolated from a smear-ripened cheese.</title>
        <authorList>
            <consortium name="US DOE Joint Genome Institute (JGI-PGF)"/>
            <person name="Walter F."/>
            <person name="Albersmeier A."/>
            <person name="Kalinowski J."/>
            <person name="Ruckert C."/>
        </authorList>
    </citation>
    <scope>NUCLEOTIDE SEQUENCE</scope>
    <source>
        <strain evidence="1">JCM 19018</strain>
    </source>
</reference>
<accession>A0A830F266</accession>
<dbReference type="EMBL" id="BMPD01000005">
    <property type="protein sequence ID" value="GGK74512.1"/>
    <property type="molecule type" value="Genomic_DNA"/>
</dbReference>
<protein>
    <submittedName>
        <fullName evidence="1">Uncharacterized protein</fullName>
    </submittedName>
</protein>
<gene>
    <name evidence="1" type="ORF">GCM10009067_28370</name>
</gene>
<dbReference type="Proteomes" id="UP000614221">
    <property type="component" value="Unassembled WGS sequence"/>
</dbReference>
<comment type="caution">
    <text evidence="1">The sequence shown here is derived from an EMBL/GenBank/DDBJ whole genome shotgun (WGS) entry which is preliminary data.</text>
</comment>
<proteinExistence type="predicted"/>
<dbReference type="RefSeq" id="WP_188978959.1">
    <property type="nucleotide sequence ID" value="NZ_BMPD01000005.1"/>
</dbReference>
<evidence type="ECO:0000313" key="2">
    <source>
        <dbReference type="Proteomes" id="UP000614221"/>
    </source>
</evidence>
<organism evidence="1 2">
    <name type="scientific">Haloarcula sebkhae</name>
    <dbReference type="NCBI Taxonomy" id="932660"/>
    <lineage>
        <taxon>Archaea</taxon>
        <taxon>Methanobacteriati</taxon>
        <taxon>Methanobacteriota</taxon>
        <taxon>Stenosarchaea group</taxon>
        <taxon>Halobacteria</taxon>
        <taxon>Halobacteriales</taxon>
        <taxon>Haloarculaceae</taxon>
        <taxon>Haloarcula</taxon>
    </lineage>
</organism>
<sequence length="222" mass="23927">MPGLTDSAILEVDVVDETGDTRTCAFQVKEELEDTGNVAKTYLIGSRGQYLRAAYEIADKTVPGELADENTESRRGYFVDGGAGQYVEQIAGKAGDRDLQWGDGSTDPTDPNDISKYDATGCDTLAQKQIFEYVISQSKTGSLGQARLYWGQWSDGTYADSAGAFGRPLTVAIIETNVTDDPDDPNAIDVSITAEWAAVLPEAVVDEAESVAKDINEIIPER</sequence>